<organism evidence="3 4">
    <name type="scientific">Acyrthosiphon pisum</name>
    <name type="common">Pea aphid</name>
    <dbReference type="NCBI Taxonomy" id="7029"/>
    <lineage>
        <taxon>Eukaryota</taxon>
        <taxon>Metazoa</taxon>
        <taxon>Ecdysozoa</taxon>
        <taxon>Arthropoda</taxon>
        <taxon>Hexapoda</taxon>
        <taxon>Insecta</taxon>
        <taxon>Pterygota</taxon>
        <taxon>Neoptera</taxon>
        <taxon>Paraneoptera</taxon>
        <taxon>Hemiptera</taxon>
        <taxon>Sternorrhyncha</taxon>
        <taxon>Aphidomorpha</taxon>
        <taxon>Aphidoidea</taxon>
        <taxon>Aphididae</taxon>
        <taxon>Macrosiphini</taxon>
        <taxon>Acyrthosiphon</taxon>
    </lineage>
</organism>
<dbReference type="GO" id="GO:0008270">
    <property type="term" value="F:zinc ion binding"/>
    <property type="evidence" value="ECO:0007669"/>
    <property type="project" value="InterPro"/>
</dbReference>
<dbReference type="InterPro" id="IPR012934">
    <property type="entry name" value="Znf_AD"/>
</dbReference>
<evidence type="ECO:0000313" key="4">
    <source>
        <dbReference type="Proteomes" id="UP000007819"/>
    </source>
</evidence>
<evidence type="ECO:0000256" key="1">
    <source>
        <dbReference type="SAM" id="MobiDB-lite"/>
    </source>
</evidence>
<dbReference type="Gene3D" id="3.40.1800.20">
    <property type="match status" value="1"/>
</dbReference>
<feature type="domain" description="C2H2-type" evidence="2">
    <location>
        <begin position="350"/>
        <end position="372"/>
    </location>
</feature>
<reference evidence="3" key="2">
    <citation type="submission" date="2022-06" db="UniProtKB">
        <authorList>
            <consortium name="EnsemblMetazoa"/>
        </authorList>
    </citation>
    <scope>IDENTIFICATION</scope>
</reference>
<dbReference type="AlphaFoldDB" id="A0A8R1W047"/>
<dbReference type="SMART" id="SM00868">
    <property type="entry name" value="zf-AD"/>
    <property type="match status" value="1"/>
</dbReference>
<feature type="domain" description="C2H2-type" evidence="2">
    <location>
        <begin position="484"/>
        <end position="505"/>
    </location>
</feature>
<proteinExistence type="predicted"/>
<dbReference type="InterPro" id="IPR013087">
    <property type="entry name" value="Znf_C2H2_type"/>
</dbReference>
<dbReference type="RefSeq" id="XP_001946267.2">
    <property type="nucleotide sequence ID" value="XM_001946232.5"/>
</dbReference>
<feature type="compositionally biased region" description="Basic residues" evidence="1">
    <location>
        <begin position="112"/>
        <end position="129"/>
    </location>
</feature>
<accession>A0A8R1W047</accession>
<dbReference type="PROSITE" id="PS00028">
    <property type="entry name" value="ZINC_FINGER_C2H2_1"/>
    <property type="match status" value="2"/>
</dbReference>
<name>A0A8R1W047_ACYPI</name>
<feature type="region of interest" description="Disordered" evidence="1">
    <location>
        <begin position="112"/>
        <end position="146"/>
    </location>
</feature>
<dbReference type="EnsemblMetazoa" id="XM_001946232.5">
    <property type="protein sequence ID" value="XP_001946267.2"/>
    <property type="gene ID" value="LOC100159899"/>
</dbReference>
<dbReference type="SMART" id="SM00355">
    <property type="entry name" value="ZnF_C2H2"/>
    <property type="match status" value="3"/>
</dbReference>
<reference evidence="4" key="1">
    <citation type="submission" date="2010-06" db="EMBL/GenBank/DDBJ databases">
        <authorList>
            <person name="Jiang H."/>
            <person name="Abraham K."/>
            <person name="Ali S."/>
            <person name="Alsbrooks S.L."/>
            <person name="Anim B.N."/>
            <person name="Anosike U.S."/>
            <person name="Attaway T."/>
            <person name="Bandaranaike D.P."/>
            <person name="Battles P.K."/>
            <person name="Bell S.N."/>
            <person name="Bell A.V."/>
            <person name="Beltran B."/>
            <person name="Bickham C."/>
            <person name="Bustamante Y."/>
            <person name="Caleb T."/>
            <person name="Canada A."/>
            <person name="Cardenas V."/>
            <person name="Carter K."/>
            <person name="Chacko J."/>
            <person name="Chandrabose M.N."/>
            <person name="Chavez D."/>
            <person name="Chavez A."/>
            <person name="Chen L."/>
            <person name="Chu H.-S."/>
            <person name="Claassen K.J."/>
            <person name="Cockrell R."/>
            <person name="Collins M."/>
            <person name="Cooper J.A."/>
            <person name="Cree A."/>
            <person name="Curry S.M."/>
            <person name="Da Y."/>
            <person name="Dao M.D."/>
            <person name="Das B."/>
            <person name="Davila M.-L."/>
            <person name="Davy-Carroll L."/>
            <person name="Denson S."/>
            <person name="Dinh H."/>
            <person name="Ebong V.E."/>
            <person name="Edwards J.R."/>
            <person name="Egan A."/>
            <person name="El-Daye J."/>
            <person name="Escobedo L."/>
            <person name="Fernandez S."/>
            <person name="Fernando P.R."/>
            <person name="Flagg N."/>
            <person name="Forbes L.D."/>
            <person name="Fowler R.G."/>
            <person name="Fu Q."/>
            <person name="Gabisi R.A."/>
            <person name="Ganer J."/>
            <person name="Garbino Pronczuk A."/>
            <person name="Garcia R.M."/>
            <person name="Garner T."/>
            <person name="Garrett T.E."/>
            <person name="Gonzalez D.A."/>
            <person name="Hamid H."/>
            <person name="Hawkins E.S."/>
            <person name="Hirani K."/>
            <person name="Hogues M.E."/>
            <person name="Hollins B."/>
            <person name="Hsiao C.-H."/>
            <person name="Jabil R."/>
            <person name="James M.L."/>
            <person name="Jhangiani S.N."/>
            <person name="Johnson B."/>
            <person name="Johnson Q."/>
            <person name="Joshi V."/>
            <person name="Kalu J.B."/>
            <person name="Kam C."/>
            <person name="Kashfia A."/>
            <person name="Keebler J."/>
            <person name="Kisamo H."/>
            <person name="Kovar C.L."/>
            <person name="Lago L.A."/>
            <person name="Lai C.-Y."/>
            <person name="Laidlaw J."/>
            <person name="Lara F."/>
            <person name="Le T.-K."/>
            <person name="Lee S.L."/>
            <person name="Legall F.H."/>
            <person name="Lemon S.J."/>
            <person name="Lewis L.R."/>
            <person name="Li B."/>
            <person name="Liu Y."/>
            <person name="Liu Y.-S."/>
            <person name="Lopez J."/>
            <person name="Lozado R.J."/>
            <person name="Lu J."/>
            <person name="Madu R.C."/>
            <person name="Maheshwari M."/>
            <person name="Maheshwari R."/>
            <person name="Malloy K."/>
            <person name="Martinez E."/>
            <person name="Mathew T."/>
            <person name="Mercado I.C."/>
            <person name="Mercado C."/>
            <person name="Meyer B."/>
            <person name="Montgomery K."/>
            <person name="Morgan M.B."/>
            <person name="Munidasa M."/>
            <person name="Nazareth L.V."/>
            <person name="Nelson J."/>
            <person name="Ng B.M."/>
            <person name="Nguyen N.B."/>
            <person name="Nguyen P.Q."/>
            <person name="Nguyen T."/>
            <person name="Obregon M."/>
            <person name="Okwuonu G.O."/>
            <person name="Onwere C.G."/>
            <person name="Orozco G."/>
            <person name="Parra A."/>
            <person name="Patel S."/>
            <person name="Patil S."/>
            <person name="Perez A."/>
            <person name="Perez Y."/>
            <person name="Pham C."/>
            <person name="Primus E.L."/>
            <person name="Pu L.-L."/>
            <person name="Puazo M."/>
            <person name="Qin X."/>
            <person name="Quiroz J.B."/>
            <person name="Reese J."/>
            <person name="Richards S."/>
            <person name="Rives C.M."/>
            <person name="Robberts R."/>
            <person name="Ruiz S.J."/>
            <person name="Ruiz M.J."/>
            <person name="Santibanez J."/>
            <person name="Schneider B.W."/>
            <person name="Sisson I."/>
            <person name="Smith M."/>
            <person name="Sodergren E."/>
            <person name="Song X.-Z."/>
            <person name="Song B.B."/>
            <person name="Summersgill H."/>
            <person name="Thelus R."/>
            <person name="Thornton R.D."/>
            <person name="Trejos Z.Y."/>
            <person name="Usmani K."/>
            <person name="Vattathil S."/>
            <person name="Villasana D."/>
            <person name="Walker D.L."/>
            <person name="Wang S."/>
            <person name="Wang K."/>
            <person name="White C.S."/>
            <person name="Williams A.C."/>
            <person name="Williamson J."/>
            <person name="Wilson K."/>
            <person name="Woghiren I.O."/>
            <person name="Woodworth J.R."/>
            <person name="Worley K.C."/>
            <person name="Wright R.A."/>
            <person name="Wu W."/>
            <person name="Young L."/>
            <person name="Zhang L."/>
            <person name="Zhang J."/>
            <person name="Zhu Y."/>
            <person name="Muzny D.M."/>
            <person name="Weinstock G."/>
            <person name="Gibbs R.A."/>
        </authorList>
    </citation>
    <scope>NUCLEOTIDE SEQUENCE [LARGE SCALE GENOMIC DNA]</scope>
    <source>
        <strain evidence="4">LSR1</strain>
    </source>
</reference>
<sequence length="842" mass="96369">MPPRISRFDRFICSPLEICRICLHELRRVSIDVFAPDEPHLLQRVKDYYRVEITGTDGKSTFLCENCVHKIDIWQGHIEKAQECQSVVNYLAAKRELFRASMAVKKRALSVPYKKRKTTSRRSKKRKRTSSLIPKDEIPSTSNGMIQSPLESIQDLSSASICQSIDTQFVSDVPSTSKSTSTEIIPFASTSAELISSKSTSTEVIPFASTSAEFISSMSTSTEVIPFASTSAEVIPIASTSAEVIPFASTSAEVIPFASTSAEVIPFASSSSIEIVSSYAVNEISSTGDHPVWYIKENKITDPESEVYDKFKSFKAECVCVFCTYQHEEVSRNAFNHILFCSKHSKPFACLIENCHCVFPNQLVFIQHYRTHLNLNNSTFLCNKCFSVLTCPRRSVMNEHTHQNLTDLYKCCSLSFTTMNKFVLHKLVNHCAIVVTSHNRSRTLQKQNLNIKKTELEDIKVGGLDIPATVSCKQIIEDNGSFKCYSCPTYFNNIPEFIDHTKIKHKNLITLKDKGIQLCPLCDDSYFNEQFSEHVENCTNTLKVGKKSLNHYGCVYCRIIFTDVSSREFRNHFLYCKSFVLVIVNNKINHKCRNCTFTSTDDNLSLVHANSNCIYLQLKMRYAMGPNEKNKAIERKEFVKQNTEQQEDCTNDEENLSSSKTVCNTARQKLLKCYNFFCNNCENLFFDKIIFFKHLTETGSCCRLLTLVYCQKCLTEFNTMEEYHDHLPSMPEASPILLTIKEELLEQNDDEFGDLSMRVVHSDTNYRNVKVEINNETFYQKQEPIDDESSYDIDTIQYQEEEQEVSNNHFNNSVYSCPEMELTTNDIYMQCEVEEKPDLNKF</sequence>
<dbReference type="Proteomes" id="UP000007819">
    <property type="component" value="Chromosome A1"/>
</dbReference>
<evidence type="ECO:0000313" key="3">
    <source>
        <dbReference type="EnsemblMetazoa" id="XP_001946267.2"/>
    </source>
</evidence>
<dbReference type="KEGG" id="api:100159899"/>
<keyword evidence="4" id="KW-1185">Reference proteome</keyword>
<dbReference type="GO" id="GO:0005634">
    <property type="term" value="C:nucleus"/>
    <property type="evidence" value="ECO:0007669"/>
    <property type="project" value="InterPro"/>
</dbReference>
<dbReference type="GeneID" id="100159899"/>
<protein>
    <recommendedName>
        <fullName evidence="2">C2H2-type domain-containing protein</fullName>
    </recommendedName>
</protein>
<evidence type="ECO:0000259" key="2">
    <source>
        <dbReference type="PROSITE" id="PS00028"/>
    </source>
</evidence>
<dbReference type="SUPFAM" id="SSF57716">
    <property type="entry name" value="Glucocorticoid receptor-like (DNA-binding domain)"/>
    <property type="match status" value="1"/>
</dbReference>
<dbReference type="OrthoDB" id="6626095at2759"/>